<feature type="region of interest" description="Disordered" evidence="1">
    <location>
        <begin position="1"/>
        <end position="59"/>
    </location>
</feature>
<protein>
    <submittedName>
        <fullName evidence="2">19489_t:CDS:1</fullName>
    </submittedName>
</protein>
<evidence type="ECO:0000313" key="2">
    <source>
        <dbReference type="EMBL" id="CAG8788018.1"/>
    </source>
</evidence>
<dbReference type="Proteomes" id="UP000789405">
    <property type="component" value="Unassembled WGS sequence"/>
</dbReference>
<feature type="non-terminal residue" evidence="2">
    <location>
        <position position="118"/>
    </location>
</feature>
<evidence type="ECO:0000313" key="3">
    <source>
        <dbReference type="Proteomes" id="UP000789405"/>
    </source>
</evidence>
<dbReference type="AlphaFoldDB" id="A0A9N9JMV3"/>
<gene>
    <name evidence="2" type="ORF">DERYTH_LOCUS20814</name>
</gene>
<keyword evidence="3" id="KW-1185">Reference proteome</keyword>
<dbReference type="EMBL" id="CAJVPY010025288">
    <property type="protein sequence ID" value="CAG8788018.1"/>
    <property type="molecule type" value="Genomic_DNA"/>
</dbReference>
<accession>A0A9N9JMV3</accession>
<evidence type="ECO:0000256" key="1">
    <source>
        <dbReference type="SAM" id="MobiDB-lite"/>
    </source>
</evidence>
<feature type="compositionally biased region" description="Polar residues" evidence="1">
    <location>
        <begin position="33"/>
        <end position="43"/>
    </location>
</feature>
<feature type="compositionally biased region" description="Basic and acidic residues" evidence="1">
    <location>
        <begin position="44"/>
        <end position="53"/>
    </location>
</feature>
<feature type="non-terminal residue" evidence="2">
    <location>
        <position position="1"/>
    </location>
</feature>
<reference evidence="2" key="1">
    <citation type="submission" date="2021-06" db="EMBL/GenBank/DDBJ databases">
        <authorList>
            <person name="Kallberg Y."/>
            <person name="Tangrot J."/>
            <person name="Rosling A."/>
        </authorList>
    </citation>
    <scope>NUCLEOTIDE SEQUENCE</scope>
    <source>
        <strain evidence="2">MA453B</strain>
    </source>
</reference>
<comment type="caution">
    <text evidence="2">The sequence shown here is derived from an EMBL/GenBank/DDBJ whole genome shotgun (WGS) entry which is preliminary data.</text>
</comment>
<sequence>MPGFEKIAAGEERSPSKLARPNTTSQDPEKRNSNCSKNSNDKILSSKKDESVKLKSQKLNNLPESSRKIAWLGARTERSLKGPSVKESDVISAKGSLKALEKMKNRCERDRKRAWWYK</sequence>
<name>A0A9N9JMV3_9GLOM</name>
<proteinExistence type="predicted"/>
<organism evidence="2 3">
    <name type="scientific">Dentiscutata erythropus</name>
    <dbReference type="NCBI Taxonomy" id="1348616"/>
    <lineage>
        <taxon>Eukaryota</taxon>
        <taxon>Fungi</taxon>
        <taxon>Fungi incertae sedis</taxon>
        <taxon>Mucoromycota</taxon>
        <taxon>Glomeromycotina</taxon>
        <taxon>Glomeromycetes</taxon>
        <taxon>Diversisporales</taxon>
        <taxon>Gigasporaceae</taxon>
        <taxon>Dentiscutata</taxon>
    </lineage>
</organism>